<accession>L7FEN6</accession>
<evidence type="ECO:0000313" key="2">
    <source>
        <dbReference type="EMBL" id="ELP69782.1"/>
    </source>
</evidence>
<organism evidence="2 3">
    <name type="scientific">Streptomyces turgidiscabies (strain Car8)</name>
    <dbReference type="NCBI Taxonomy" id="698760"/>
    <lineage>
        <taxon>Bacteria</taxon>
        <taxon>Bacillati</taxon>
        <taxon>Actinomycetota</taxon>
        <taxon>Actinomycetes</taxon>
        <taxon>Kitasatosporales</taxon>
        <taxon>Streptomycetaceae</taxon>
        <taxon>Streptomyces</taxon>
    </lineage>
</organism>
<dbReference type="GeneID" id="97403744"/>
<dbReference type="STRING" id="85558.T45_06832"/>
<protein>
    <submittedName>
        <fullName evidence="2">Uncharacterized protein</fullName>
    </submittedName>
</protein>
<gene>
    <name evidence="2" type="ORF">STRTUCAR8_00868</name>
</gene>
<dbReference type="RefSeq" id="WP_006374927.1">
    <property type="nucleotide sequence ID" value="NZ_AEJB01000123.1"/>
</dbReference>
<evidence type="ECO:0000313" key="3">
    <source>
        <dbReference type="Proteomes" id="UP000010931"/>
    </source>
</evidence>
<feature type="region of interest" description="Disordered" evidence="1">
    <location>
        <begin position="1"/>
        <end position="45"/>
    </location>
</feature>
<keyword evidence="3" id="KW-1185">Reference proteome</keyword>
<sequence length="45" mass="4630">MSSQSRFTSQEPAPAGNDFNRGEPGGMSGPGATAHPETVIGRGER</sequence>
<dbReference type="PATRIC" id="fig|698760.3.peg.1531"/>
<name>L7FEN6_STRT8</name>
<dbReference type="EMBL" id="AEJB01000123">
    <property type="protein sequence ID" value="ELP69782.1"/>
    <property type="molecule type" value="Genomic_DNA"/>
</dbReference>
<evidence type="ECO:0000256" key="1">
    <source>
        <dbReference type="SAM" id="MobiDB-lite"/>
    </source>
</evidence>
<proteinExistence type="predicted"/>
<dbReference type="Proteomes" id="UP000010931">
    <property type="component" value="Unassembled WGS sequence"/>
</dbReference>
<dbReference type="AlphaFoldDB" id="L7FEN6"/>
<reference evidence="2 3" key="1">
    <citation type="journal article" date="2011" name="Plasmid">
        <title>Streptomyces turgidiscabies Car8 contains a modular pathogenicity island that shares virulence genes with other actinobacterial plant pathogens.</title>
        <authorList>
            <person name="Huguet-Tapia J.C."/>
            <person name="Badger J.H."/>
            <person name="Loria R."/>
            <person name="Pettis G.S."/>
        </authorList>
    </citation>
    <scope>NUCLEOTIDE SEQUENCE [LARGE SCALE GENOMIC DNA]</scope>
    <source>
        <strain evidence="2 3">Car8</strain>
    </source>
</reference>
<comment type="caution">
    <text evidence="2">The sequence shown here is derived from an EMBL/GenBank/DDBJ whole genome shotgun (WGS) entry which is preliminary data.</text>
</comment>
<feature type="compositionally biased region" description="Polar residues" evidence="1">
    <location>
        <begin position="1"/>
        <end position="11"/>
    </location>
</feature>